<dbReference type="InterPro" id="IPR005322">
    <property type="entry name" value="Peptidase_C69"/>
</dbReference>
<dbReference type="GO" id="GO:0016805">
    <property type="term" value="F:dipeptidase activity"/>
    <property type="evidence" value="ECO:0007669"/>
    <property type="project" value="InterPro"/>
</dbReference>
<organism evidence="4 5">
    <name type="scientific">Aphanomyces stellatus</name>
    <dbReference type="NCBI Taxonomy" id="120398"/>
    <lineage>
        <taxon>Eukaryota</taxon>
        <taxon>Sar</taxon>
        <taxon>Stramenopiles</taxon>
        <taxon>Oomycota</taxon>
        <taxon>Saprolegniomycetes</taxon>
        <taxon>Saprolegniales</taxon>
        <taxon>Verrucalvaceae</taxon>
        <taxon>Aphanomyces</taxon>
    </lineage>
</organism>
<dbReference type="Proteomes" id="UP000332933">
    <property type="component" value="Unassembled WGS sequence"/>
</dbReference>
<name>A0A485L8V7_9STRA</name>
<dbReference type="GO" id="GO:0070004">
    <property type="term" value="F:cysteine-type exopeptidase activity"/>
    <property type="evidence" value="ECO:0007669"/>
    <property type="project" value="InterPro"/>
</dbReference>
<accession>A0A485L8V7</accession>
<evidence type="ECO:0000256" key="1">
    <source>
        <dbReference type="ARBA" id="ARBA00005705"/>
    </source>
</evidence>
<dbReference type="PANTHER" id="PTHR12994">
    <property type="entry name" value="SECERNIN"/>
    <property type="match status" value="1"/>
</dbReference>
<dbReference type="GO" id="GO:0006508">
    <property type="term" value="P:proteolysis"/>
    <property type="evidence" value="ECO:0007669"/>
    <property type="project" value="InterPro"/>
</dbReference>
<proteinExistence type="inferred from homology"/>
<comment type="similarity">
    <text evidence="1">Belongs to the peptidase C69 family. Secernin subfamily.</text>
</comment>
<feature type="signal peptide" evidence="2">
    <location>
        <begin position="1"/>
        <end position="18"/>
    </location>
</feature>
<sequence length="630" mass="69454">MLRLAALFVAVFASGIEATKPGNSGQCTAILIGAKASAHGTPMTTHSNDCPYCDFRLVKVPPKTHVAGSMRDVYLMTTQYPRHVGTRSPVYDSALVDRRFFNWTATQSIAQIPQVNATFGYIEGVYPILNDHQVALGESTCGAKFVSKPIGHGGNATFDIMELARVALERTTSARDAIDLMGHLGETYGYYGMAWDQGAAAFDNSGEALTVTDPLEAWMFHILPDDTGNSAVWVAQRVPETHITAIANRFTIRRINLTDTDNFKGSTNLFDVAKRNGFWNELSPFDFTDAYAAPPAPALSHSLRVGRIMSLANTSIDINAFQDISGKRNPFSVAVTTPVAISDVMRYQRDHYEGTKFDLTKGRAGGPHGNPDRYGKCESQVDGKVSSGGHFERAISRYDATYTYVTALHPTNPLLTHLWFGPYAPHATIYQPIFVHTERVPPVLSTGSLRNFRLSDAFWAHAIIGNYAARWYAFAHPVVAAVQANMESRFLVDLPSVNAHADDLQRTQGNTAAIQYLTDTSERCANDTHAAAVALFHSLVTRFHDGTVLGNLTELELSATPMSMSRWWLKMVGYYDDHVKPEATVTTEAAHGHNFSDNQVFVIAMCFILVGYYQGRNERLFARRGYSPVQ</sequence>
<reference evidence="4 5" key="1">
    <citation type="submission" date="2019-03" db="EMBL/GenBank/DDBJ databases">
        <authorList>
            <person name="Gaulin E."/>
            <person name="Dumas B."/>
        </authorList>
    </citation>
    <scope>NUCLEOTIDE SEQUENCE [LARGE SCALE GENOMIC DNA]</scope>
    <source>
        <strain evidence="4">CBS 568.67</strain>
    </source>
</reference>
<protein>
    <submittedName>
        <fullName evidence="4">Aste57867_17366 protein</fullName>
    </submittedName>
</protein>
<dbReference type="Pfam" id="PF03577">
    <property type="entry name" value="Peptidase_C69"/>
    <property type="match status" value="1"/>
</dbReference>
<keyword evidence="5" id="KW-1185">Reference proteome</keyword>
<feature type="chain" id="PRO_5036355567" evidence="2">
    <location>
        <begin position="19"/>
        <end position="630"/>
    </location>
</feature>
<dbReference type="EMBL" id="VJMH01006145">
    <property type="protein sequence ID" value="KAF0691398.1"/>
    <property type="molecule type" value="Genomic_DNA"/>
</dbReference>
<evidence type="ECO:0000313" key="5">
    <source>
        <dbReference type="Proteomes" id="UP000332933"/>
    </source>
</evidence>
<evidence type="ECO:0000313" key="3">
    <source>
        <dbReference type="EMBL" id="KAF0691398.1"/>
    </source>
</evidence>
<dbReference type="AlphaFoldDB" id="A0A485L8V7"/>
<dbReference type="EMBL" id="CAADRA010006166">
    <property type="protein sequence ID" value="VFT94122.1"/>
    <property type="molecule type" value="Genomic_DNA"/>
</dbReference>
<dbReference type="PANTHER" id="PTHR12994:SF17">
    <property type="entry name" value="LD30995P"/>
    <property type="match status" value="1"/>
</dbReference>
<keyword evidence="2" id="KW-0732">Signal</keyword>
<dbReference type="OrthoDB" id="5175656at2759"/>
<gene>
    <name evidence="4" type="primary">Aste57867_17366</name>
    <name evidence="3" type="ORF">As57867_017306</name>
    <name evidence="4" type="ORF">ASTE57867_17366</name>
</gene>
<evidence type="ECO:0000256" key="2">
    <source>
        <dbReference type="SAM" id="SignalP"/>
    </source>
</evidence>
<evidence type="ECO:0000313" key="4">
    <source>
        <dbReference type="EMBL" id="VFT94122.1"/>
    </source>
</evidence>
<reference evidence="3" key="2">
    <citation type="submission" date="2019-06" db="EMBL/GenBank/DDBJ databases">
        <title>Genomics analysis of Aphanomyces spp. identifies a new class of oomycete effector associated with host adaptation.</title>
        <authorList>
            <person name="Gaulin E."/>
        </authorList>
    </citation>
    <scope>NUCLEOTIDE SEQUENCE</scope>
    <source>
        <strain evidence="3">CBS 578.67</strain>
    </source>
</reference>